<name>A0A9J6GCC6_HAELO</name>
<dbReference type="VEuPathDB" id="VectorBase:HLOH_057465"/>
<reference evidence="2 3" key="1">
    <citation type="journal article" date="2020" name="Cell">
        <title>Large-Scale Comparative Analyses of Tick Genomes Elucidate Their Genetic Diversity and Vector Capacities.</title>
        <authorList>
            <consortium name="Tick Genome and Microbiome Consortium (TIGMIC)"/>
            <person name="Jia N."/>
            <person name="Wang J."/>
            <person name="Shi W."/>
            <person name="Du L."/>
            <person name="Sun Y."/>
            <person name="Zhan W."/>
            <person name="Jiang J.F."/>
            <person name="Wang Q."/>
            <person name="Zhang B."/>
            <person name="Ji P."/>
            <person name="Bell-Sakyi L."/>
            <person name="Cui X.M."/>
            <person name="Yuan T.T."/>
            <person name="Jiang B.G."/>
            <person name="Yang W.F."/>
            <person name="Lam T.T."/>
            <person name="Chang Q.C."/>
            <person name="Ding S.J."/>
            <person name="Wang X.J."/>
            <person name="Zhu J.G."/>
            <person name="Ruan X.D."/>
            <person name="Zhao L."/>
            <person name="Wei J.T."/>
            <person name="Ye R.Z."/>
            <person name="Que T.C."/>
            <person name="Du C.H."/>
            <person name="Zhou Y.H."/>
            <person name="Cheng J.X."/>
            <person name="Dai P.F."/>
            <person name="Guo W.B."/>
            <person name="Han X.H."/>
            <person name="Huang E.J."/>
            <person name="Li L.F."/>
            <person name="Wei W."/>
            <person name="Gao Y.C."/>
            <person name="Liu J.Z."/>
            <person name="Shao H.Z."/>
            <person name="Wang X."/>
            <person name="Wang C.C."/>
            <person name="Yang T.C."/>
            <person name="Huo Q.B."/>
            <person name="Li W."/>
            <person name="Chen H.Y."/>
            <person name="Chen S.E."/>
            <person name="Zhou L.G."/>
            <person name="Ni X.B."/>
            <person name="Tian J.H."/>
            <person name="Sheng Y."/>
            <person name="Liu T."/>
            <person name="Pan Y.S."/>
            <person name="Xia L.Y."/>
            <person name="Li J."/>
            <person name="Zhao F."/>
            <person name="Cao W.C."/>
        </authorList>
    </citation>
    <scope>NUCLEOTIDE SEQUENCE [LARGE SCALE GENOMIC DNA]</scope>
    <source>
        <strain evidence="2">HaeL-2018</strain>
    </source>
</reference>
<evidence type="ECO:0000313" key="2">
    <source>
        <dbReference type="EMBL" id="KAH9372020.1"/>
    </source>
</evidence>
<evidence type="ECO:0000313" key="3">
    <source>
        <dbReference type="Proteomes" id="UP000821853"/>
    </source>
</evidence>
<dbReference type="Proteomes" id="UP000821853">
    <property type="component" value="Chromosome 3"/>
</dbReference>
<protein>
    <submittedName>
        <fullName evidence="2">Uncharacterized protein</fullName>
    </submittedName>
</protein>
<dbReference type="PANTHER" id="PTHR45749">
    <property type="match status" value="1"/>
</dbReference>
<feature type="region of interest" description="Disordered" evidence="1">
    <location>
        <begin position="14"/>
        <end position="65"/>
    </location>
</feature>
<dbReference type="OMA" id="KHICEER"/>
<dbReference type="PANTHER" id="PTHR45749:SF14">
    <property type="entry name" value="TTF-TYPE DOMAIN-CONTAINING PROTEIN"/>
    <property type="match status" value="1"/>
</dbReference>
<dbReference type="OrthoDB" id="6516454at2759"/>
<proteinExistence type="predicted"/>
<feature type="compositionally biased region" description="Polar residues" evidence="1">
    <location>
        <begin position="14"/>
        <end position="43"/>
    </location>
</feature>
<dbReference type="EMBL" id="JABSTR010000005">
    <property type="protein sequence ID" value="KAH9372020.1"/>
    <property type="molecule type" value="Genomic_DNA"/>
</dbReference>
<evidence type="ECO:0000256" key="1">
    <source>
        <dbReference type="SAM" id="MobiDB-lite"/>
    </source>
</evidence>
<accession>A0A9J6GCC6</accession>
<comment type="caution">
    <text evidence="2">The sequence shown here is derived from an EMBL/GenBank/DDBJ whole genome shotgun (WGS) entry which is preliminary data.</text>
</comment>
<organism evidence="2 3">
    <name type="scientific">Haemaphysalis longicornis</name>
    <name type="common">Bush tick</name>
    <dbReference type="NCBI Taxonomy" id="44386"/>
    <lineage>
        <taxon>Eukaryota</taxon>
        <taxon>Metazoa</taxon>
        <taxon>Ecdysozoa</taxon>
        <taxon>Arthropoda</taxon>
        <taxon>Chelicerata</taxon>
        <taxon>Arachnida</taxon>
        <taxon>Acari</taxon>
        <taxon>Parasitiformes</taxon>
        <taxon>Ixodida</taxon>
        <taxon>Ixodoidea</taxon>
        <taxon>Ixodidae</taxon>
        <taxon>Haemaphysalinae</taxon>
        <taxon>Haemaphysalis</taxon>
    </lineage>
</organism>
<sequence length="330" mass="36691">MDTLGVISAATADTPRSASLSAPNAGNVLESASKNGGATTGKPSTHGRLEQTRPGPTNGNGGRGFRKSWQSTYSWLFYNAQTSKVYCDICVRATNKKLPLPRTSREKDSLIAFVETGFQNWKKALHGFKSHQHSALHRAASTALTALNVGLNVASALSESKQNQTKEIRKALMAILSSIRFLAFQGLTLRGHDDDEGNLKQLLLLREADVPGLAAWLSRTGYKWISGYIQNEMLELITHSMLRFLMKEVHGAGFYAVVADETCNITTQEQVSFCLRYAKENLEVEEVFVGFYATAHTRARTRFSILKDVLCRFNLRIENCHGQFRPLFKR</sequence>
<gene>
    <name evidence="2" type="ORF">HPB48_016259</name>
</gene>
<dbReference type="AlphaFoldDB" id="A0A9J6GCC6"/>
<keyword evidence="3" id="KW-1185">Reference proteome</keyword>